<dbReference type="InterPro" id="IPR000994">
    <property type="entry name" value="Pept_M24"/>
</dbReference>
<feature type="region of interest" description="Disordered" evidence="1">
    <location>
        <begin position="1"/>
        <end position="22"/>
    </location>
</feature>
<organism evidence="4 5">
    <name type="scientific">Prauserella marina</name>
    <dbReference type="NCBI Taxonomy" id="530584"/>
    <lineage>
        <taxon>Bacteria</taxon>
        <taxon>Bacillati</taxon>
        <taxon>Actinomycetota</taxon>
        <taxon>Actinomycetes</taxon>
        <taxon>Pseudonocardiales</taxon>
        <taxon>Pseudonocardiaceae</taxon>
        <taxon>Prauserella</taxon>
    </lineage>
</organism>
<evidence type="ECO:0000313" key="4">
    <source>
        <dbReference type="EMBL" id="SDD00835.1"/>
    </source>
</evidence>
<gene>
    <name evidence="4" type="ORF">SAMN05421630_105160</name>
</gene>
<proteinExistence type="predicted"/>
<keyword evidence="4" id="KW-0645">Protease</keyword>
<name>A0A1G6R9T3_9PSEU</name>
<dbReference type="InterPro" id="IPR000587">
    <property type="entry name" value="Creatinase_N"/>
</dbReference>
<evidence type="ECO:0000256" key="1">
    <source>
        <dbReference type="SAM" id="MobiDB-lite"/>
    </source>
</evidence>
<protein>
    <submittedName>
        <fullName evidence="4">Xaa-Pro aminopeptidase/Xaa-Pro dipeptidase</fullName>
    </submittedName>
</protein>
<dbReference type="OrthoDB" id="9806388at2"/>
<dbReference type="InterPro" id="IPR029149">
    <property type="entry name" value="Creatin/AminoP/Spt16_N"/>
</dbReference>
<feature type="compositionally biased region" description="Polar residues" evidence="1">
    <location>
        <begin position="1"/>
        <end position="13"/>
    </location>
</feature>
<dbReference type="PANTHER" id="PTHR46112:SF8">
    <property type="entry name" value="CYTOPLASMIC PEPTIDASE PEPQ-RELATED"/>
    <property type="match status" value="1"/>
</dbReference>
<dbReference type="PANTHER" id="PTHR46112">
    <property type="entry name" value="AMINOPEPTIDASE"/>
    <property type="match status" value="1"/>
</dbReference>
<reference evidence="4 5" key="1">
    <citation type="submission" date="2016-10" db="EMBL/GenBank/DDBJ databases">
        <authorList>
            <person name="de Groot N.N."/>
        </authorList>
    </citation>
    <scope>NUCLEOTIDE SEQUENCE [LARGE SCALE GENOMIC DNA]</scope>
    <source>
        <strain evidence="4 5">CGMCC 4.5506</strain>
    </source>
</reference>
<feature type="domain" description="Peptidase M24" evidence="2">
    <location>
        <begin position="166"/>
        <end position="367"/>
    </location>
</feature>
<dbReference type="STRING" id="530584.SAMN05421630_105160"/>
<dbReference type="Gene3D" id="3.90.230.10">
    <property type="entry name" value="Creatinase/methionine aminopeptidase superfamily"/>
    <property type="match status" value="1"/>
</dbReference>
<dbReference type="EMBL" id="FMZE01000005">
    <property type="protein sequence ID" value="SDD00835.1"/>
    <property type="molecule type" value="Genomic_DNA"/>
</dbReference>
<dbReference type="Pfam" id="PF01321">
    <property type="entry name" value="Creatinase_N"/>
    <property type="match status" value="1"/>
</dbReference>
<sequence>MPTSPASSEQPQQPVAPRSGPPFPAIDYKARLHRLRELAELDDSTAVYVADLTDIRYLCGFAGSAGVLLVRAESAALVADGRYQELAREATAEAGVDVVPIVARRGDEAIAGALPGITRLLIDPRQITLDRHDELAKALPGVELAKARGLPERLRLVKDDAEIARIGAAARIAQEAFFAAVPLLAERPTELEFATELETRIKGLGAEGIAFPSIVASGENSSKPHAHPGARVIGEGEPVIIDFGALVDGYHSDITRTVWVGEPSARFRPIIAAANDAYASGVGAIRDGVTHAAIDKACRDAMIRHGFTEPPLHPSGHNVGLAIHERPYLSEDSGEPVRAGYVVTVEPGVYVPGVGGARVEDTILVGEDGPVVLSAEEPARPVRGIGGLLAP</sequence>
<dbReference type="SUPFAM" id="SSF55920">
    <property type="entry name" value="Creatinase/aminopeptidase"/>
    <property type="match status" value="1"/>
</dbReference>
<accession>A0A1G6R9T3</accession>
<evidence type="ECO:0000259" key="3">
    <source>
        <dbReference type="Pfam" id="PF01321"/>
    </source>
</evidence>
<feature type="domain" description="Creatinase N-terminal" evidence="3">
    <location>
        <begin position="31"/>
        <end position="157"/>
    </location>
</feature>
<dbReference type="GO" id="GO:0004177">
    <property type="term" value="F:aminopeptidase activity"/>
    <property type="evidence" value="ECO:0007669"/>
    <property type="project" value="UniProtKB-KW"/>
</dbReference>
<dbReference type="Pfam" id="PF00557">
    <property type="entry name" value="Peptidase_M24"/>
    <property type="match status" value="1"/>
</dbReference>
<evidence type="ECO:0000313" key="5">
    <source>
        <dbReference type="Proteomes" id="UP000199494"/>
    </source>
</evidence>
<keyword evidence="5" id="KW-1185">Reference proteome</keyword>
<keyword evidence="4" id="KW-0378">Hydrolase</keyword>
<dbReference type="InterPro" id="IPR050659">
    <property type="entry name" value="Peptidase_M24B"/>
</dbReference>
<dbReference type="InterPro" id="IPR036005">
    <property type="entry name" value="Creatinase/aminopeptidase-like"/>
</dbReference>
<dbReference type="SUPFAM" id="SSF53092">
    <property type="entry name" value="Creatinase/prolidase N-terminal domain"/>
    <property type="match status" value="1"/>
</dbReference>
<keyword evidence="4" id="KW-0031">Aminopeptidase</keyword>
<dbReference type="RefSeq" id="WP_091804429.1">
    <property type="nucleotide sequence ID" value="NZ_CP016353.1"/>
</dbReference>
<evidence type="ECO:0000259" key="2">
    <source>
        <dbReference type="Pfam" id="PF00557"/>
    </source>
</evidence>
<dbReference type="AlphaFoldDB" id="A0A1G6R9T3"/>
<dbReference type="Gene3D" id="3.40.350.10">
    <property type="entry name" value="Creatinase/prolidase N-terminal domain"/>
    <property type="match status" value="1"/>
</dbReference>
<dbReference type="Proteomes" id="UP000199494">
    <property type="component" value="Unassembled WGS sequence"/>
</dbReference>